<dbReference type="AlphaFoldDB" id="A0A4Q7VYK7"/>
<evidence type="ECO:0000313" key="1">
    <source>
        <dbReference type="EMBL" id="RZU01698.1"/>
    </source>
</evidence>
<protein>
    <submittedName>
        <fullName evidence="1">Uncharacterized protein</fullName>
    </submittedName>
</protein>
<sequence>MSAEKDEGKRSPKRIRLPGFIVTEETGLGDAIGRATSYVGIKQCGGCARRAAKANQWVRLYSR</sequence>
<keyword evidence="2" id="KW-1185">Reference proteome</keyword>
<comment type="caution">
    <text evidence="1">The sequence shown here is derived from an EMBL/GenBank/DDBJ whole genome shotgun (WGS) entry which is preliminary data.</text>
</comment>
<organism evidence="1 2">
    <name type="scientific">Kribbella rubisoli</name>
    <dbReference type="NCBI Taxonomy" id="3075929"/>
    <lineage>
        <taxon>Bacteria</taxon>
        <taxon>Bacillati</taxon>
        <taxon>Actinomycetota</taxon>
        <taxon>Actinomycetes</taxon>
        <taxon>Propionibacteriales</taxon>
        <taxon>Kribbellaceae</taxon>
        <taxon>Kribbella</taxon>
    </lineage>
</organism>
<proteinExistence type="predicted"/>
<name>A0A4Q7VYK7_9ACTN</name>
<accession>A0A4Q7VYK7</accession>
<dbReference type="Proteomes" id="UP000292027">
    <property type="component" value="Unassembled WGS sequence"/>
</dbReference>
<dbReference type="EMBL" id="SHKR01000018">
    <property type="protein sequence ID" value="RZU01698.1"/>
    <property type="molecule type" value="Genomic_DNA"/>
</dbReference>
<gene>
    <name evidence="1" type="ORF">EV645_7794</name>
</gene>
<evidence type="ECO:0000313" key="2">
    <source>
        <dbReference type="Proteomes" id="UP000292027"/>
    </source>
</evidence>
<reference evidence="1 2" key="1">
    <citation type="journal article" date="2015" name="Stand. Genomic Sci.">
        <title>Genomic Encyclopedia of Bacterial and Archaeal Type Strains, Phase III: the genomes of soil and plant-associated and newly described type strains.</title>
        <authorList>
            <person name="Whitman W.B."/>
            <person name="Woyke T."/>
            <person name="Klenk H.P."/>
            <person name="Zhou Y."/>
            <person name="Lilburn T.G."/>
            <person name="Beck B.J."/>
            <person name="De Vos P."/>
            <person name="Vandamme P."/>
            <person name="Eisen J.A."/>
            <person name="Garrity G."/>
            <person name="Hugenholtz P."/>
            <person name="Kyrpides N.C."/>
        </authorList>
    </citation>
    <scope>NUCLEOTIDE SEQUENCE [LARGE SCALE GENOMIC DNA]</scope>
    <source>
        <strain evidence="1 2">VKM Ac-2540</strain>
    </source>
</reference>